<evidence type="ECO:0000313" key="7">
    <source>
        <dbReference type="Proteomes" id="UP001168380"/>
    </source>
</evidence>
<dbReference type="InterPro" id="IPR018060">
    <property type="entry name" value="HTH_AraC"/>
</dbReference>
<organism evidence="6 7">
    <name type="scientific">Gilvimarinus algae</name>
    <dbReference type="NCBI Taxonomy" id="3058037"/>
    <lineage>
        <taxon>Bacteria</taxon>
        <taxon>Pseudomonadati</taxon>
        <taxon>Pseudomonadota</taxon>
        <taxon>Gammaproteobacteria</taxon>
        <taxon>Cellvibrionales</taxon>
        <taxon>Cellvibrionaceae</taxon>
        <taxon>Gilvimarinus</taxon>
    </lineage>
</organism>
<keyword evidence="4" id="KW-0472">Membrane</keyword>
<gene>
    <name evidence="6" type="ORF">QWI16_03600</name>
</gene>
<protein>
    <submittedName>
        <fullName evidence="6">AraC family transcriptional regulator</fullName>
    </submittedName>
</protein>
<dbReference type="PRINTS" id="PR00032">
    <property type="entry name" value="HTHARAC"/>
</dbReference>
<reference evidence="6" key="1">
    <citation type="submission" date="2023-07" db="EMBL/GenBank/DDBJ databases">
        <title>Gilvimarinus algae sp. nov., isolated from the surface of Kelp.</title>
        <authorList>
            <person name="Sun Y.Y."/>
            <person name="Gong Y."/>
            <person name="Du Z.J."/>
        </authorList>
    </citation>
    <scope>NUCLEOTIDE SEQUENCE</scope>
    <source>
        <strain evidence="6">SDUM040014</strain>
    </source>
</reference>
<dbReference type="InterPro" id="IPR009057">
    <property type="entry name" value="Homeodomain-like_sf"/>
</dbReference>
<evidence type="ECO:0000259" key="5">
    <source>
        <dbReference type="PROSITE" id="PS01124"/>
    </source>
</evidence>
<evidence type="ECO:0000313" key="6">
    <source>
        <dbReference type="EMBL" id="MDO3381243.1"/>
    </source>
</evidence>
<keyword evidence="7" id="KW-1185">Reference proteome</keyword>
<dbReference type="Gene3D" id="1.10.10.60">
    <property type="entry name" value="Homeodomain-like"/>
    <property type="match status" value="2"/>
</dbReference>
<dbReference type="SUPFAM" id="SSF46689">
    <property type="entry name" value="Homeodomain-like"/>
    <property type="match status" value="1"/>
</dbReference>
<feature type="transmembrane region" description="Helical" evidence="4">
    <location>
        <begin position="222"/>
        <end position="242"/>
    </location>
</feature>
<keyword evidence="3" id="KW-0804">Transcription</keyword>
<dbReference type="InterPro" id="IPR020449">
    <property type="entry name" value="Tscrpt_reg_AraC-type_HTH"/>
</dbReference>
<dbReference type="EMBL" id="JAULRT010000034">
    <property type="protein sequence ID" value="MDO3381243.1"/>
    <property type="molecule type" value="Genomic_DNA"/>
</dbReference>
<dbReference type="Pfam" id="PF12833">
    <property type="entry name" value="HTH_18"/>
    <property type="match status" value="1"/>
</dbReference>
<evidence type="ECO:0000256" key="2">
    <source>
        <dbReference type="ARBA" id="ARBA00023125"/>
    </source>
</evidence>
<keyword evidence="2" id="KW-0238">DNA-binding</keyword>
<keyword evidence="4" id="KW-0812">Transmembrane</keyword>
<dbReference type="PROSITE" id="PS00041">
    <property type="entry name" value="HTH_ARAC_FAMILY_1"/>
    <property type="match status" value="1"/>
</dbReference>
<dbReference type="InterPro" id="IPR018062">
    <property type="entry name" value="HTH_AraC-typ_CS"/>
</dbReference>
<evidence type="ECO:0000256" key="4">
    <source>
        <dbReference type="SAM" id="Phobius"/>
    </source>
</evidence>
<dbReference type="PANTHER" id="PTHR43280:SF27">
    <property type="entry name" value="TRANSCRIPTIONAL REGULATOR MTLR"/>
    <property type="match status" value="1"/>
</dbReference>
<feature type="domain" description="HTH araC/xylS-type" evidence="5">
    <location>
        <begin position="280"/>
        <end position="380"/>
    </location>
</feature>
<dbReference type="PROSITE" id="PS01124">
    <property type="entry name" value="HTH_ARAC_FAMILY_2"/>
    <property type="match status" value="1"/>
</dbReference>
<evidence type="ECO:0000256" key="3">
    <source>
        <dbReference type="ARBA" id="ARBA00023163"/>
    </source>
</evidence>
<proteinExistence type="predicted"/>
<keyword evidence="1" id="KW-0805">Transcription regulation</keyword>
<dbReference type="SMART" id="SM00342">
    <property type="entry name" value="HTH_ARAC"/>
    <property type="match status" value="1"/>
</dbReference>
<dbReference type="Proteomes" id="UP001168380">
    <property type="component" value="Unassembled WGS sequence"/>
</dbReference>
<name>A0ABT8TB51_9GAMM</name>
<dbReference type="PANTHER" id="PTHR43280">
    <property type="entry name" value="ARAC-FAMILY TRANSCRIPTIONAL REGULATOR"/>
    <property type="match status" value="1"/>
</dbReference>
<sequence>MLNFYKKAFAVLCVLLLLSGLIAYWTVQRTFSFEALLPAPQSGYLWQAVLEDDASQAGESTVRIVDDHYSLEFALQLSDVAPYPYAGLALNFVDPDSQTSTVDLTPYNKVSFSVKCSPANVLGFSASTLEAGISKVGEPLTYRSPASYFACDDQWSSVTIDLTRLETPQWWLEAQGLKLSMTEYQLDEVVKLVFGSSYQSPMGVASRVQINNLTLQGRDWRYLYLLAALLLAGWLGAIVWLWREHTLALTRALKIKLQKDRPLVAYQQLSIEPTRDREKDALLRYLATEYANSELNLDTMVKDIGVSRTKINDILKAELGFTFTSYLNKVRLTEAARLLSSGGESSIAEIAYSVGYRNVSYFNKLFKDEYGCTPKVFKNIYQSK</sequence>
<accession>A0ABT8TB51</accession>
<dbReference type="RefSeq" id="WP_302711372.1">
    <property type="nucleotide sequence ID" value="NZ_JAULRT010000034.1"/>
</dbReference>
<comment type="caution">
    <text evidence="6">The sequence shown here is derived from an EMBL/GenBank/DDBJ whole genome shotgun (WGS) entry which is preliminary data.</text>
</comment>
<evidence type="ECO:0000256" key="1">
    <source>
        <dbReference type="ARBA" id="ARBA00023015"/>
    </source>
</evidence>
<keyword evidence="4" id="KW-1133">Transmembrane helix</keyword>